<protein>
    <recommendedName>
        <fullName evidence="4">Glycosyltransferase RgtA/B/C/D-like domain-containing protein</fullName>
    </recommendedName>
</protein>
<sequence length="426" mass="49059">MNLLTWLHFPIFLLLIYLLWRSVQKGQGLVFWSALFFKLSCGLLLGWVYQNYLNLGDTWTFHAQTQNVAELAKQDAGKYLQFMFFNEIGNLPVYWKDYSNSFFFLKPLSLLYLLTNNSYWWSGLYLSLFSFWGAWFLVQQIRRHFPAYGTSAFVVFLFFPSVVFWTSGVLKEPLFMGGLCLTVGMLLQLYKASGPSEATKKGILLLPCLYLIWRMKFFLAAILIVLMVPFLLTKWLARRFSLFRSGGSQYLAGAGLIVLGAFVGSFSHPAFDLDFFVNHLLYNYQVLTLRSDPANPLLHFPDLQPTLLSVLLHAPSAVVQMLFRPFIWEPSSLVYKLMAVENLFLFLLVLLTLIYLFRTRKVPALPSFLGVLLVFFFISAVLVTLPTPNLGSLHRYRAPLLPFFFLVVIAWGPIPTWLQMLSKQQN</sequence>
<feature type="transmembrane region" description="Helical" evidence="1">
    <location>
        <begin position="400"/>
        <end position="418"/>
    </location>
</feature>
<dbReference type="OrthoDB" id="876946at2"/>
<dbReference type="EMBL" id="CP012643">
    <property type="protein sequence ID" value="ALI98255.1"/>
    <property type="molecule type" value="Genomic_DNA"/>
</dbReference>
<organism evidence="2 3">
    <name type="scientific">Rufibacter tibetensis</name>
    <dbReference type="NCBI Taxonomy" id="512763"/>
    <lineage>
        <taxon>Bacteria</taxon>
        <taxon>Pseudomonadati</taxon>
        <taxon>Bacteroidota</taxon>
        <taxon>Cytophagia</taxon>
        <taxon>Cytophagales</taxon>
        <taxon>Hymenobacteraceae</taxon>
        <taxon>Rufibacter</taxon>
    </lineage>
</organism>
<feature type="transmembrane region" description="Helical" evidence="1">
    <location>
        <begin position="119"/>
        <end position="138"/>
    </location>
</feature>
<dbReference type="AlphaFoldDB" id="A0A0P0CMP1"/>
<evidence type="ECO:0000256" key="1">
    <source>
        <dbReference type="SAM" id="Phobius"/>
    </source>
</evidence>
<accession>A0A0P0CMP1</accession>
<feature type="transmembrane region" description="Helical" evidence="1">
    <location>
        <begin position="30"/>
        <end position="49"/>
    </location>
</feature>
<feature type="transmembrane region" description="Helical" evidence="1">
    <location>
        <begin position="368"/>
        <end position="388"/>
    </location>
</feature>
<keyword evidence="1" id="KW-1133">Transmembrane helix</keyword>
<evidence type="ECO:0000313" key="2">
    <source>
        <dbReference type="EMBL" id="ALI98255.1"/>
    </source>
</evidence>
<feature type="transmembrane region" description="Helical" evidence="1">
    <location>
        <begin position="333"/>
        <end position="356"/>
    </location>
</feature>
<reference evidence="2 3" key="1">
    <citation type="submission" date="2015-08" db="EMBL/GenBank/DDBJ databases">
        <title>Complete genome sequence of Rufibacter tibetensis strain 1351t, a radiation-resistant bacterium from tibet plateau.</title>
        <authorList>
            <person name="Dai J."/>
        </authorList>
    </citation>
    <scope>NUCLEOTIDE SEQUENCE [LARGE SCALE GENOMIC DNA]</scope>
    <source>
        <strain evidence="2 3">1351</strain>
    </source>
</reference>
<proteinExistence type="predicted"/>
<keyword evidence="1" id="KW-0472">Membrane</keyword>
<dbReference type="KEGG" id="rti:DC20_03735"/>
<gene>
    <name evidence="2" type="ORF">DC20_03735</name>
</gene>
<feature type="transmembrane region" description="Helical" evidence="1">
    <location>
        <begin position="145"/>
        <end position="167"/>
    </location>
</feature>
<dbReference type="PATRIC" id="fig|512763.3.peg.833"/>
<feature type="transmembrane region" description="Helical" evidence="1">
    <location>
        <begin position="6"/>
        <end position="23"/>
    </location>
</feature>
<evidence type="ECO:0008006" key="4">
    <source>
        <dbReference type="Google" id="ProtNLM"/>
    </source>
</evidence>
<dbReference type="Proteomes" id="UP000061382">
    <property type="component" value="Chromosome"/>
</dbReference>
<keyword evidence="1" id="KW-0812">Transmembrane</keyword>
<feature type="transmembrane region" description="Helical" evidence="1">
    <location>
        <begin position="250"/>
        <end position="271"/>
    </location>
</feature>
<dbReference type="STRING" id="512763.DC20_03735"/>
<name>A0A0P0CMP1_9BACT</name>
<dbReference type="RefSeq" id="WP_062542609.1">
    <property type="nucleotide sequence ID" value="NZ_CP012643.1"/>
</dbReference>
<feature type="transmembrane region" description="Helical" evidence="1">
    <location>
        <begin position="202"/>
        <end position="230"/>
    </location>
</feature>
<evidence type="ECO:0000313" key="3">
    <source>
        <dbReference type="Proteomes" id="UP000061382"/>
    </source>
</evidence>
<keyword evidence="3" id="KW-1185">Reference proteome</keyword>